<dbReference type="EMBL" id="MT498055">
    <property type="protein sequence ID" value="QKY79800.1"/>
    <property type="molecule type" value="Genomic_DNA"/>
</dbReference>
<dbReference type="InterPro" id="IPR051703">
    <property type="entry name" value="NF-kappa-B_Signaling_Reg"/>
</dbReference>
<feature type="domain" description="YqaJ viral recombinase" evidence="1">
    <location>
        <begin position="29"/>
        <end position="161"/>
    </location>
</feature>
<accession>A0A7G3WHY3</accession>
<dbReference type="InterPro" id="IPR019080">
    <property type="entry name" value="YqaJ_viral_recombinase"/>
</dbReference>
<reference evidence="2 3" key="1">
    <citation type="submission" date="2020-05" db="EMBL/GenBank/DDBJ databases">
        <authorList>
            <person name="Bohanan V.A."/>
            <person name="Brazelton B.R."/>
            <person name="Coffey L.M."/>
            <person name="Donovan A.R."/>
            <person name="Gales A.C."/>
            <person name="Glasscock A.J."/>
            <person name="Grill M."/>
            <person name="Harper M.C."/>
            <person name="Hollowell C.E."/>
            <person name="Liu T.Y."/>
            <person name="Mansour C."/>
            <person name="McDowell A.D."/>
            <person name="Miller T.E."/>
            <person name="Nash A.G."/>
            <person name="Seo J."/>
            <person name="Sherman Z.A."/>
            <person name="Albert R.M."/>
            <person name="Ayala A."/>
            <person name="Monti D.L."/>
            <person name="Garlena R.A."/>
            <person name="Russell D.A."/>
            <person name="Pope W.H."/>
            <person name="Jacobs-Sera D."/>
            <person name="Hatfull G.F."/>
        </authorList>
    </citation>
    <scope>NUCLEOTIDE SEQUENCE [LARGE SCALE GENOMIC DNA]</scope>
</reference>
<keyword evidence="2" id="KW-0378">Hydrolase</keyword>
<dbReference type="PANTHER" id="PTHR46609">
    <property type="entry name" value="EXONUCLEASE, PHAGE-TYPE/RECB, C-TERMINAL DOMAIN-CONTAINING PROTEIN"/>
    <property type="match status" value="1"/>
</dbReference>
<dbReference type="InterPro" id="IPR011604">
    <property type="entry name" value="PDDEXK-like_dom_sf"/>
</dbReference>
<sequence>MTELVLAKPDYRTPGSRLVLPANAPREAWLAERTNGLGGSDASTVLGLNKWASRWGLWLEKTGKAKVDRTQSEAMYWGSAMEPILRKRFVEDTGIPVRSAGLHRSKDYPWMQVTVDGLTADGGIFESKTASSWAAGDDWDDDGIPDHAALQVQHGLAVTGRSHAWIVGLLDGRDWQVRGPIPRNEEIIALLIEEERLFWHEHVLADVEPAVTHQSLEEVKSHYNDSDPDRIAYISEPELRAYEARIKGYKDLVKINEESAKAVEAELRARIEGAELVLPYEGADPKKEALATLTHTATFSSKRFREELPELAEKYTTTKEVLDTETLKVAEPELYAKYRSRVLRFKAAPKTKTTK</sequence>
<dbReference type="PANTHER" id="PTHR46609:SF6">
    <property type="entry name" value="EXONUCLEASE, PHAGE-TYPE_RECB, C-TERMINAL DOMAIN-CONTAINING PROTEIN-RELATED"/>
    <property type="match status" value="1"/>
</dbReference>
<dbReference type="GO" id="GO:0004527">
    <property type="term" value="F:exonuclease activity"/>
    <property type="evidence" value="ECO:0007669"/>
    <property type="project" value="UniProtKB-KW"/>
</dbReference>
<dbReference type="InterPro" id="IPR011335">
    <property type="entry name" value="Restrct_endonuc-II-like"/>
</dbReference>
<keyword evidence="2" id="KW-0540">Nuclease</keyword>
<protein>
    <submittedName>
        <fullName evidence="2">Exonuclease</fullName>
    </submittedName>
</protein>
<proteinExistence type="predicted"/>
<evidence type="ECO:0000313" key="3">
    <source>
        <dbReference type="Proteomes" id="UP000516407"/>
    </source>
</evidence>
<dbReference type="Gene3D" id="3.90.320.10">
    <property type="match status" value="1"/>
</dbReference>
<keyword evidence="3" id="KW-1185">Reference proteome</keyword>
<evidence type="ECO:0000259" key="1">
    <source>
        <dbReference type="Pfam" id="PF09588"/>
    </source>
</evidence>
<name>A0A7G3WHY3_9CAUD</name>
<dbReference type="Pfam" id="PF09588">
    <property type="entry name" value="YqaJ"/>
    <property type="match status" value="1"/>
</dbReference>
<dbReference type="NCBIfam" id="TIGR03033">
    <property type="entry name" value="phage_rel_nuc"/>
    <property type="match status" value="1"/>
</dbReference>
<evidence type="ECO:0000313" key="2">
    <source>
        <dbReference type="EMBL" id="QKY79800.1"/>
    </source>
</evidence>
<gene>
    <name evidence="2" type="primary">34</name>
    <name evidence="2" type="ORF">SEA_BUMBLE_34</name>
</gene>
<dbReference type="SUPFAM" id="SSF52980">
    <property type="entry name" value="Restriction endonuclease-like"/>
    <property type="match status" value="1"/>
</dbReference>
<dbReference type="InterPro" id="IPR017482">
    <property type="entry name" value="Lambda-type_endonuclease"/>
</dbReference>
<organism evidence="2 3">
    <name type="scientific">Arthrobacter phage Bumble</name>
    <dbReference type="NCBI Taxonomy" id="2743904"/>
    <lineage>
        <taxon>Viruses</taxon>
        <taxon>Duplodnaviria</taxon>
        <taxon>Heunggongvirae</taxon>
        <taxon>Uroviricota</taxon>
        <taxon>Caudoviricetes</taxon>
        <taxon>Berryhillviridae</taxon>
        <taxon>Altadenavirus</taxon>
        <taxon>Altadenavirus bumble</taxon>
    </lineage>
</organism>
<keyword evidence="2" id="KW-0269">Exonuclease</keyword>
<dbReference type="Proteomes" id="UP000516407">
    <property type="component" value="Segment"/>
</dbReference>